<keyword evidence="1" id="KW-0812">Transmembrane</keyword>
<feature type="transmembrane region" description="Helical" evidence="1">
    <location>
        <begin position="155"/>
        <end position="173"/>
    </location>
</feature>
<keyword evidence="1" id="KW-1003">Cell membrane</keyword>
<organism evidence="2 3">
    <name type="scientific">Chelatococcus sambhunathii</name>
    <dbReference type="NCBI Taxonomy" id="363953"/>
    <lineage>
        <taxon>Bacteria</taxon>
        <taxon>Pseudomonadati</taxon>
        <taxon>Pseudomonadota</taxon>
        <taxon>Alphaproteobacteria</taxon>
        <taxon>Hyphomicrobiales</taxon>
        <taxon>Chelatococcaceae</taxon>
        <taxon>Chelatococcus</taxon>
    </lineage>
</organism>
<dbReference type="PANTHER" id="PTHR34300:SF1">
    <property type="entry name" value="QUEUOSINE PRECURSOR TRANSPORTER"/>
    <property type="match status" value="1"/>
</dbReference>
<dbReference type="Pfam" id="PF02592">
    <property type="entry name" value="Vut_1"/>
    <property type="match status" value="1"/>
</dbReference>
<feature type="transmembrane region" description="Helical" evidence="1">
    <location>
        <begin position="128"/>
        <end position="149"/>
    </location>
</feature>
<dbReference type="NCBIfam" id="TIGR00697">
    <property type="entry name" value="queuosine precursor transporter"/>
    <property type="match status" value="2"/>
</dbReference>
<name>A0ABU1DBZ2_9HYPH</name>
<feature type="transmembrane region" description="Helical" evidence="1">
    <location>
        <begin position="16"/>
        <end position="35"/>
    </location>
</feature>
<dbReference type="RefSeq" id="WP_375338277.1">
    <property type="nucleotide sequence ID" value="NZ_JADBEO010000005.1"/>
</dbReference>
<accession>A0ABU1DBZ2</accession>
<dbReference type="Proteomes" id="UP001181622">
    <property type="component" value="Unassembled WGS sequence"/>
</dbReference>
<evidence type="ECO:0000256" key="1">
    <source>
        <dbReference type="HAMAP-Rule" id="MF_02088"/>
    </source>
</evidence>
<dbReference type="EMBL" id="JADBEO010000005">
    <property type="protein sequence ID" value="MDR4305640.1"/>
    <property type="molecule type" value="Genomic_DNA"/>
</dbReference>
<dbReference type="PANTHER" id="PTHR34300">
    <property type="entry name" value="QUEUOSINE PRECURSOR TRANSPORTER-RELATED"/>
    <property type="match status" value="1"/>
</dbReference>
<reference evidence="2" key="1">
    <citation type="submission" date="2020-10" db="EMBL/GenBank/DDBJ databases">
        <authorList>
            <person name="Abbas A."/>
            <person name="Razzaq R."/>
            <person name="Waqas M."/>
            <person name="Abbas N."/>
            <person name="Nielsen T.K."/>
            <person name="Hansen L.H."/>
            <person name="Hussain S."/>
            <person name="Shahid M."/>
        </authorList>
    </citation>
    <scope>NUCLEOTIDE SEQUENCE</scope>
    <source>
        <strain evidence="2">S14</strain>
    </source>
</reference>
<dbReference type="InterPro" id="IPR003744">
    <property type="entry name" value="YhhQ"/>
</dbReference>
<feature type="transmembrane region" description="Helical" evidence="1">
    <location>
        <begin position="76"/>
        <end position="92"/>
    </location>
</feature>
<proteinExistence type="inferred from homology"/>
<evidence type="ECO:0000313" key="2">
    <source>
        <dbReference type="EMBL" id="MDR4305640.1"/>
    </source>
</evidence>
<comment type="subcellular location">
    <subcellularLocation>
        <location evidence="1">Cell inner membrane</location>
        <topology evidence="1">Multi-pass membrane protein</topology>
    </subcellularLocation>
</comment>
<keyword evidence="1" id="KW-0472">Membrane</keyword>
<dbReference type="HAMAP" id="MF_02088">
    <property type="entry name" value="Q_prec_transport"/>
    <property type="match status" value="1"/>
</dbReference>
<keyword evidence="1" id="KW-1133">Transmembrane helix</keyword>
<sequence>MRSGPAGAPAVPLRDLILPAAAMTTVVAAANVLVQHPVEAFGLQDKLTWGAFAYPFAFLVTDLTNRRFGPSAARRAVYIGFALAVALSVAVATPRIALASGTAFLLGQLLDVAVFSRLRRMAWWRAPLAASVAGSAIDTALFFSIAFAGVSEMSAPVYFAGLAVVPLWISLAAYDFAVKLAFAGLLLAPYGALMGAVRPFEGVPTRR</sequence>
<protein>
    <recommendedName>
        <fullName evidence="1">Probable queuosine precursor transporter</fullName>
        <shortName evidence="1">Q precursor transporter</shortName>
    </recommendedName>
</protein>
<keyword evidence="3" id="KW-1185">Reference proteome</keyword>
<gene>
    <name evidence="2" type="ORF">IHQ68_03255</name>
</gene>
<feature type="transmembrane region" description="Helical" evidence="1">
    <location>
        <begin position="180"/>
        <end position="197"/>
    </location>
</feature>
<keyword evidence="1" id="KW-0813">Transport</keyword>
<evidence type="ECO:0000313" key="3">
    <source>
        <dbReference type="Proteomes" id="UP001181622"/>
    </source>
</evidence>
<comment type="caution">
    <text evidence="2">The sequence shown here is derived from an EMBL/GenBank/DDBJ whole genome shotgun (WGS) entry which is preliminary data.</text>
</comment>
<comment type="similarity">
    <text evidence="1">Belongs to the vitamin uptake transporter (VUT/ECF) (TC 2.A.88) family. Q precursor transporter subfamily.</text>
</comment>
<comment type="function">
    <text evidence="1">Involved in the import of queuosine (Q) precursors, required for Q precursor salvage.</text>
</comment>
<keyword evidence="1" id="KW-0997">Cell inner membrane</keyword>